<dbReference type="RefSeq" id="WP_344198164.1">
    <property type="nucleotide sequence ID" value="NZ_BAAAME010000002.1"/>
</dbReference>
<evidence type="ECO:0000256" key="6">
    <source>
        <dbReference type="SAM" id="Phobius"/>
    </source>
</evidence>
<evidence type="ECO:0000313" key="9">
    <source>
        <dbReference type="Proteomes" id="UP001501057"/>
    </source>
</evidence>
<evidence type="ECO:0000256" key="3">
    <source>
        <dbReference type="ARBA" id="ARBA00022692"/>
    </source>
</evidence>
<evidence type="ECO:0000259" key="7">
    <source>
        <dbReference type="Pfam" id="PF02656"/>
    </source>
</evidence>
<protein>
    <recommendedName>
        <fullName evidence="7">DUF202 domain-containing protein</fullName>
    </recommendedName>
</protein>
<comment type="caution">
    <text evidence="8">The sequence shown here is derived from an EMBL/GenBank/DDBJ whole genome shotgun (WGS) entry which is preliminary data.</text>
</comment>
<proteinExistence type="predicted"/>
<dbReference type="PANTHER" id="PTHR34187">
    <property type="entry name" value="FGR18P"/>
    <property type="match status" value="1"/>
</dbReference>
<keyword evidence="4 6" id="KW-1133">Transmembrane helix</keyword>
<evidence type="ECO:0000256" key="4">
    <source>
        <dbReference type="ARBA" id="ARBA00022989"/>
    </source>
</evidence>
<accession>A0ABN2JKN2</accession>
<comment type="subcellular location">
    <subcellularLocation>
        <location evidence="1">Cell membrane</location>
        <topology evidence="1">Multi-pass membrane protein</topology>
    </subcellularLocation>
</comment>
<gene>
    <name evidence="8" type="ORF">GCM10009710_08920</name>
</gene>
<dbReference type="Proteomes" id="UP001501057">
    <property type="component" value="Unassembled WGS sequence"/>
</dbReference>
<evidence type="ECO:0000313" key="8">
    <source>
        <dbReference type="EMBL" id="GAA1730537.1"/>
    </source>
</evidence>
<dbReference type="EMBL" id="BAAAME010000002">
    <property type="protein sequence ID" value="GAA1730537.1"/>
    <property type="molecule type" value="Genomic_DNA"/>
</dbReference>
<sequence>MQDDTWRDHLANERTHLAWLRTGAAVLVVGLAVMRFADPDAVTRASVLSGLPLVLTGVAAVLYGTQRYRHAHRRLVALDPRPPGTLGPSIAAAVLVVAFVLTAVMLTFVD</sequence>
<feature type="transmembrane region" description="Helical" evidence="6">
    <location>
        <begin position="17"/>
        <end position="37"/>
    </location>
</feature>
<reference evidence="8 9" key="1">
    <citation type="journal article" date="2019" name="Int. J. Syst. Evol. Microbiol.">
        <title>The Global Catalogue of Microorganisms (GCM) 10K type strain sequencing project: providing services to taxonomists for standard genome sequencing and annotation.</title>
        <authorList>
            <consortium name="The Broad Institute Genomics Platform"/>
            <consortium name="The Broad Institute Genome Sequencing Center for Infectious Disease"/>
            <person name="Wu L."/>
            <person name="Ma J."/>
        </authorList>
    </citation>
    <scope>NUCLEOTIDE SEQUENCE [LARGE SCALE GENOMIC DNA]</scope>
    <source>
        <strain evidence="8 9">JCM 13518</strain>
    </source>
</reference>
<keyword evidence="2" id="KW-1003">Cell membrane</keyword>
<keyword evidence="5 6" id="KW-0472">Membrane</keyword>
<feature type="transmembrane region" description="Helical" evidence="6">
    <location>
        <begin position="86"/>
        <end position="109"/>
    </location>
</feature>
<dbReference type="PANTHER" id="PTHR34187:SF2">
    <property type="entry name" value="DUF202 DOMAIN-CONTAINING PROTEIN"/>
    <property type="match status" value="1"/>
</dbReference>
<organism evidence="8 9">
    <name type="scientific">Aeromicrobium alkaliterrae</name>
    <dbReference type="NCBI Taxonomy" id="302168"/>
    <lineage>
        <taxon>Bacteria</taxon>
        <taxon>Bacillati</taxon>
        <taxon>Actinomycetota</taxon>
        <taxon>Actinomycetes</taxon>
        <taxon>Propionibacteriales</taxon>
        <taxon>Nocardioidaceae</taxon>
        <taxon>Aeromicrobium</taxon>
    </lineage>
</organism>
<dbReference type="InterPro" id="IPR003807">
    <property type="entry name" value="DUF202"/>
</dbReference>
<dbReference type="Pfam" id="PF02656">
    <property type="entry name" value="DUF202"/>
    <property type="match status" value="1"/>
</dbReference>
<name>A0ABN2JKN2_9ACTN</name>
<feature type="domain" description="DUF202" evidence="7">
    <location>
        <begin position="7"/>
        <end position="73"/>
    </location>
</feature>
<evidence type="ECO:0000256" key="2">
    <source>
        <dbReference type="ARBA" id="ARBA00022475"/>
    </source>
</evidence>
<dbReference type="InterPro" id="IPR052053">
    <property type="entry name" value="IM_YidH-like"/>
</dbReference>
<keyword evidence="9" id="KW-1185">Reference proteome</keyword>
<keyword evidence="3 6" id="KW-0812">Transmembrane</keyword>
<evidence type="ECO:0000256" key="1">
    <source>
        <dbReference type="ARBA" id="ARBA00004651"/>
    </source>
</evidence>
<feature type="transmembrane region" description="Helical" evidence="6">
    <location>
        <begin position="43"/>
        <end position="65"/>
    </location>
</feature>
<evidence type="ECO:0000256" key="5">
    <source>
        <dbReference type="ARBA" id="ARBA00023136"/>
    </source>
</evidence>